<dbReference type="SUPFAM" id="SSF69065">
    <property type="entry name" value="RNase III domain-like"/>
    <property type="match status" value="1"/>
</dbReference>
<keyword evidence="7 15" id="KW-0507">mRNA processing</keyword>
<dbReference type="GO" id="GO:0010468">
    <property type="term" value="P:regulation of gene expression"/>
    <property type="evidence" value="ECO:0007669"/>
    <property type="project" value="TreeGrafter"/>
</dbReference>
<comment type="subcellular location">
    <subcellularLocation>
        <location evidence="2 15">Cytoplasm</location>
    </subcellularLocation>
</comment>
<dbReference type="PROSITE" id="PS00517">
    <property type="entry name" value="RNASE_3_1"/>
    <property type="match status" value="1"/>
</dbReference>
<dbReference type="EC" id="3.1.26.3" evidence="15"/>
<gene>
    <name evidence="15" type="primary">rnc</name>
    <name evidence="18" type="ORF">Ami103574_06175</name>
</gene>
<accession>A0A858BX90</accession>
<dbReference type="PANTHER" id="PTHR11207">
    <property type="entry name" value="RIBONUCLEASE III"/>
    <property type="match status" value="1"/>
</dbReference>
<evidence type="ECO:0000256" key="13">
    <source>
        <dbReference type="ARBA" id="ARBA00022842"/>
    </source>
</evidence>
<comment type="cofactor">
    <cofactor evidence="15">
        <name>Mg(2+)</name>
        <dbReference type="ChEBI" id="CHEBI:18420"/>
    </cofactor>
</comment>
<proteinExistence type="inferred from homology"/>
<reference evidence="18 19" key="1">
    <citation type="submission" date="2020-02" db="EMBL/GenBank/DDBJ databases">
        <authorList>
            <person name="Kim Y.B."/>
            <person name="Roh S.W."/>
        </authorList>
    </citation>
    <scope>NUCLEOTIDE SEQUENCE [LARGE SCALE GENOMIC DNA]</scope>
    <source>
        <strain evidence="18 19">DSM 103574</strain>
    </source>
</reference>
<dbReference type="Pfam" id="PF00035">
    <property type="entry name" value="dsrm"/>
    <property type="match status" value="1"/>
</dbReference>
<feature type="domain" description="RNase III" evidence="17">
    <location>
        <begin position="1"/>
        <end position="129"/>
    </location>
</feature>
<feature type="active site" evidence="15">
    <location>
        <position position="46"/>
    </location>
</feature>
<dbReference type="InterPro" id="IPR000999">
    <property type="entry name" value="RNase_III_dom"/>
</dbReference>
<dbReference type="InterPro" id="IPR014720">
    <property type="entry name" value="dsRBD_dom"/>
</dbReference>
<comment type="catalytic activity">
    <reaction evidence="1 15">
        <text>Endonucleolytic cleavage to 5'-phosphomonoester.</text>
        <dbReference type="EC" id="3.1.26.3"/>
    </reaction>
</comment>
<keyword evidence="8 15" id="KW-0819">tRNA processing</keyword>
<evidence type="ECO:0000256" key="11">
    <source>
        <dbReference type="ARBA" id="ARBA00022759"/>
    </source>
</evidence>
<dbReference type="RefSeq" id="WP_163067936.1">
    <property type="nucleotide sequence ID" value="NZ_CP048649.1"/>
</dbReference>
<dbReference type="SUPFAM" id="SSF54768">
    <property type="entry name" value="dsRNA-binding domain-like"/>
    <property type="match status" value="1"/>
</dbReference>
<feature type="binding site" evidence="15">
    <location>
        <position position="42"/>
    </location>
    <ligand>
        <name>Mg(2+)</name>
        <dbReference type="ChEBI" id="CHEBI:18420"/>
    </ligand>
</feature>
<evidence type="ECO:0000256" key="4">
    <source>
        <dbReference type="ARBA" id="ARBA00011738"/>
    </source>
</evidence>
<organism evidence="18 19">
    <name type="scientific">Aminipila butyrica</name>
    <dbReference type="NCBI Taxonomy" id="433296"/>
    <lineage>
        <taxon>Bacteria</taxon>
        <taxon>Bacillati</taxon>
        <taxon>Bacillota</taxon>
        <taxon>Clostridia</taxon>
        <taxon>Peptostreptococcales</taxon>
        <taxon>Anaerovoracaceae</taxon>
        <taxon>Aminipila</taxon>
    </lineage>
</organism>
<comment type="subunit">
    <text evidence="4 15">Homodimer.</text>
</comment>
<evidence type="ECO:0000256" key="5">
    <source>
        <dbReference type="ARBA" id="ARBA00022490"/>
    </source>
</evidence>
<dbReference type="InterPro" id="IPR011907">
    <property type="entry name" value="RNase_III"/>
</dbReference>
<evidence type="ECO:0000256" key="15">
    <source>
        <dbReference type="HAMAP-Rule" id="MF_00104"/>
    </source>
</evidence>
<evidence type="ECO:0000256" key="9">
    <source>
        <dbReference type="ARBA" id="ARBA00022722"/>
    </source>
</evidence>
<keyword evidence="19" id="KW-1185">Reference proteome</keyword>
<dbReference type="CDD" id="cd10845">
    <property type="entry name" value="DSRM_RNAse_III_family"/>
    <property type="match status" value="1"/>
</dbReference>
<evidence type="ECO:0000256" key="12">
    <source>
        <dbReference type="ARBA" id="ARBA00022801"/>
    </source>
</evidence>
<dbReference type="AlphaFoldDB" id="A0A858BX90"/>
<evidence type="ECO:0000256" key="2">
    <source>
        <dbReference type="ARBA" id="ARBA00004496"/>
    </source>
</evidence>
<keyword evidence="10 15" id="KW-0479">Metal-binding</keyword>
<dbReference type="HAMAP" id="MF_00104">
    <property type="entry name" value="RNase_III"/>
    <property type="match status" value="1"/>
</dbReference>
<dbReference type="GO" id="GO:0004525">
    <property type="term" value="F:ribonuclease III activity"/>
    <property type="evidence" value="ECO:0007669"/>
    <property type="project" value="UniProtKB-UniRule"/>
</dbReference>
<comment type="function">
    <text evidence="15">Digests double-stranded RNA. Involved in the processing of primary rRNA transcript to yield the immediate precursors to the large and small rRNAs (23S and 16S). Processes some mRNAs, and tRNAs when they are encoded in the rRNA operon. Processes pre-crRNA and tracrRNA of type II CRISPR loci if present in the organism.</text>
</comment>
<evidence type="ECO:0000259" key="17">
    <source>
        <dbReference type="PROSITE" id="PS50142"/>
    </source>
</evidence>
<sequence length="231" mass="25978">MDFQKNIAYQFQEGDYLEKALTHSSFVKEKEQRCGKDNERLEFLGDAVFDVIISEALYKLLTSDSEGRLTKLRASVVCEKSLAKQARRLELGKFLRMGRGEENMGGRERDSILADAMEAVIAAIFLDGGFEAAKAFVLQTFQETIENAVSGKLSRDYKTELQELLQTNGDIRIHYRVDKQEGPDHDKTFYVSLFVEGKTLGNGVGKSKKEAEQNAARYALESRGDKCILKG</sequence>
<evidence type="ECO:0000256" key="6">
    <source>
        <dbReference type="ARBA" id="ARBA00022552"/>
    </source>
</evidence>
<evidence type="ECO:0000256" key="8">
    <source>
        <dbReference type="ARBA" id="ARBA00022694"/>
    </source>
</evidence>
<name>A0A858BX90_9FIRM</name>
<evidence type="ECO:0000259" key="16">
    <source>
        <dbReference type="PROSITE" id="PS50137"/>
    </source>
</evidence>
<dbReference type="GO" id="GO:0003725">
    <property type="term" value="F:double-stranded RNA binding"/>
    <property type="evidence" value="ECO:0007669"/>
    <property type="project" value="TreeGrafter"/>
</dbReference>
<keyword evidence="15" id="KW-0699">rRNA-binding</keyword>
<dbReference type="SMART" id="SM00535">
    <property type="entry name" value="RIBOc"/>
    <property type="match status" value="1"/>
</dbReference>
<dbReference type="GO" id="GO:0046872">
    <property type="term" value="F:metal ion binding"/>
    <property type="evidence" value="ECO:0007669"/>
    <property type="project" value="UniProtKB-KW"/>
</dbReference>
<keyword evidence="9 15" id="KW-0540">Nuclease</keyword>
<dbReference type="GO" id="GO:0042802">
    <property type="term" value="F:identical protein binding"/>
    <property type="evidence" value="ECO:0007669"/>
    <property type="project" value="UniProtKB-ARBA"/>
</dbReference>
<dbReference type="GO" id="GO:0006397">
    <property type="term" value="P:mRNA processing"/>
    <property type="evidence" value="ECO:0007669"/>
    <property type="project" value="UniProtKB-UniRule"/>
</dbReference>
<keyword evidence="11 15" id="KW-0255">Endonuclease</keyword>
<dbReference type="GO" id="GO:0005737">
    <property type="term" value="C:cytoplasm"/>
    <property type="evidence" value="ECO:0007669"/>
    <property type="project" value="UniProtKB-SubCell"/>
</dbReference>
<dbReference type="GO" id="GO:0019843">
    <property type="term" value="F:rRNA binding"/>
    <property type="evidence" value="ECO:0007669"/>
    <property type="project" value="UniProtKB-KW"/>
</dbReference>
<dbReference type="FunFam" id="1.10.1520.10:FF:000001">
    <property type="entry name" value="Ribonuclease 3"/>
    <property type="match status" value="1"/>
</dbReference>
<dbReference type="KEGG" id="abut:Ami103574_06175"/>
<dbReference type="PANTHER" id="PTHR11207:SF0">
    <property type="entry name" value="RIBONUCLEASE 3"/>
    <property type="match status" value="1"/>
</dbReference>
<dbReference type="FunFam" id="3.30.160.20:FF:000003">
    <property type="entry name" value="Ribonuclease 3"/>
    <property type="match status" value="1"/>
</dbReference>
<keyword evidence="5 15" id="KW-0963">Cytoplasm</keyword>
<dbReference type="PROSITE" id="PS50142">
    <property type="entry name" value="RNASE_3_2"/>
    <property type="match status" value="1"/>
</dbReference>
<evidence type="ECO:0000256" key="1">
    <source>
        <dbReference type="ARBA" id="ARBA00000109"/>
    </source>
</evidence>
<evidence type="ECO:0000256" key="14">
    <source>
        <dbReference type="ARBA" id="ARBA00022884"/>
    </source>
</evidence>
<evidence type="ECO:0000313" key="19">
    <source>
        <dbReference type="Proteomes" id="UP000466848"/>
    </source>
</evidence>
<feature type="active site" evidence="15">
    <location>
        <position position="118"/>
    </location>
</feature>
<feature type="domain" description="DRBM" evidence="16">
    <location>
        <begin position="156"/>
        <end position="225"/>
    </location>
</feature>
<evidence type="ECO:0000256" key="7">
    <source>
        <dbReference type="ARBA" id="ARBA00022664"/>
    </source>
</evidence>
<dbReference type="Pfam" id="PF14622">
    <property type="entry name" value="Ribonucleas_3_3"/>
    <property type="match status" value="1"/>
</dbReference>
<keyword evidence="6 15" id="KW-0698">rRNA processing</keyword>
<dbReference type="SMART" id="SM00358">
    <property type="entry name" value="DSRM"/>
    <property type="match status" value="1"/>
</dbReference>
<dbReference type="GO" id="GO:0006364">
    <property type="term" value="P:rRNA processing"/>
    <property type="evidence" value="ECO:0007669"/>
    <property type="project" value="UniProtKB-UniRule"/>
</dbReference>
<comment type="similarity">
    <text evidence="3">Belongs to the ribonuclease III family.</text>
</comment>
<feature type="binding site" evidence="15">
    <location>
        <position position="115"/>
    </location>
    <ligand>
        <name>Mg(2+)</name>
        <dbReference type="ChEBI" id="CHEBI:18420"/>
    </ligand>
</feature>
<dbReference type="CDD" id="cd00593">
    <property type="entry name" value="RIBOc"/>
    <property type="match status" value="1"/>
</dbReference>
<evidence type="ECO:0000256" key="3">
    <source>
        <dbReference type="ARBA" id="ARBA00010183"/>
    </source>
</evidence>
<dbReference type="Gene3D" id="1.10.1520.10">
    <property type="entry name" value="Ribonuclease III domain"/>
    <property type="match status" value="1"/>
</dbReference>
<dbReference type="EMBL" id="CP048649">
    <property type="protein sequence ID" value="QIB70701.1"/>
    <property type="molecule type" value="Genomic_DNA"/>
</dbReference>
<keyword evidence="13 15" id="KW-0460">Magnesium</keyword>
<dbReference type="Gene3D" id="3.30.160.20">
    <property type="match status" value="1"/>
</dbReference>
<dbReference type="InterPro" id="IPR036389">
    <property type="entry name" value="RNase_III_sf"/>
</dbReference>
<protein>
    <recommendedName>
        <fullName evidence="15">Ribonuclease 3</fullName>
        <ecNumber evidence="15">3.1.26.3</ecNumber>
    </recommendedName>
    <alternativeName>
        <fullName evidence="15">Ribonuclease III</fullName>
        <shortName evidence="15">RNase III</shortName>
    </alternativeName>
</protein>
<evidence type="ECO:0000313" key="18">
    <source>
        <dbReference type="EMBL" id="QIB70701.1"/>
    </source>
</evidence>
<dbReference type="PROSITE" id="PS50137">
    <property type="entry name" value="DS_RBD"/>
    <property type="match status" value="1"/>
</dbReference>
<dbReference type="Proteomes" id="UP000466848">
    <property type="component" value="Chromosome"/>
</dbReference>
<keyword evidence="12 15" id="KW-0378">Hydrolase</keyword>
<keyword evidence="14 15" id="KW-0694">RNA-binding</keyword>
<dbReference type="GO" id="GO:0008033">
    <property type="term" value="P:tRNA processing"/>
    <property type="evidence" value="ECO:0007669"/>
    <property type="project" value="UniProtKB-KW"/>
</dbReference>
<feature type="binding site" evidence="15">
    <location>
        <position position="118"/>
    </location>
    <ligand>
        <name>Mg(2+)</name>
        <dbReference type="ChEBI" id="CHEBI:18420"/>
    </ligand>
</feature>
<dbReference type="NCBIfam" id="TIGR02191">
    <property type="entry name" value="RNaseIII"/>
    <property type="match status" value="1"/>
</dbReference>
<evidence type="ECO:0000256" key="10">
    <source>
        <dbReference type="ARBA" id="ARBA00022723"/>
    </source>
</evidence>